<dbReference type="EMBL" id="BJZP01000045">
    <property type="protein sequence ID" value="GEO87476.1"/>
    <property type="molecule type" value="Genomic_DNA"/>
</dbReference>
<dbReference type="Pfam" id="PF09411">
    <property type="entry name" value="PagL"/>
    <property type="match status" value="1"/>
</dbReference>
<dbReference type="Proteomes" id="UP000321717">
    <property type="component" value="Unassembled WGS sequence"/>
</dbReference>
<protein>
    <submittedName>
        <fullName evidence="2">Acyloxyacyl hydrolase</fullName>
    </submittedName>
</protein>
<evidence type="ECO:0000256" key="1">
    <source>
        <dbReference type="SAM" id="SignalP"/>
    </source>
</evidence>
<dbReference type="Gene3D" id="2.40.160.20">
    <property type="match status" value="1"/>
</dbReference>
<feature type="signal peptide" evidence="1">
    <location>
        <begin position="1"/>
        <end position="23"/>
    </location>
</feature>
<keyword evidence="2" id="KW-0378">Hydrolase</keyword>
<proteinExistence type="predicted"/>
<comment type="caution">
    <text evidence="2">The sequence shown here is derived from an EMBL/GenBank/DDBJ whole genome shotgun (WGS) entry which is preliminary data.</text>
</comment>
<dbReference type="GO" id="GO:0016787">
    <property type="term" value="F:hydrolase activity"/>
    <property type="evidence" value="ECO:0007669"/>
    <property type="project" value="UniProtKB-KW"/>
</dbReference>
<organism evidence="2 3">
    <name type="scientific">Ciceribacter naphthalenivorans</name>
    <dbReference type="NCBI Taxonomy" id="1118451"/>
    <lineage>
        <taxon>Bacteria</taxon>
        <taxon>Pseudomonadati</taxon>
        <taxon>Pseudomonadota</taxon>
        <taxon>Alphaproteobacteria</taxon>
        <taxon>Hyphomicrobiales</taxon>
        <taxon>Rhizobiaceae</taxon>
        <taxon>Ciceribacter</taxon>
    </lineage>
</organism>
<dbReference type="RefSeq" id="WP_147182283.1">
    <property type="nucleotide sequence ID" value="NZ_BJZP01000045.1"/>
</dbReference>
<sequence>MWAFSSIAVASVLLVAATQNCFADDRIFDELRFGGSASVQDRESREDGVFPEVTVFFDPFDLNSAADWTQQITRPRINLGASIATSDEANQVFGGLSWQIDLTAKIFAEAGFGGVWHDGKLSHNPDGPELGCRFLFREYVGAGYRFDPHWSVIAQIAHSSHADLCDDPNNDGTTRTGIQIGYKF</sequence>
<evidence type="ECO:0000313" key="3">
    <source>
        <dbReference type="Proteomes" id="UP000321717"/>
    </source>
</evidence>
<dbReference type="InterPro" id="IPR018550">
    <property type="entry name" value="Lipid-A_deacylase-rel"/>
</dbReference>
<dbReference type="OrthoDB" id="8112769at2"/>
<accession>A0A512HPU7</accession>
<name>A0A512HPU7_9HYPH</name>
<gene>
    <name evidence="2" type="ORF">RNA01_44080</name>
</gene>
<reference evidence="2 3" key="1">
    <citation type="submission" date="2019-07" db="EMBL/GenBank/DDBJ databases">
        <title>Whole genome shotgun sequence of Rhizobium naphthalenivorans NBRC 107585.</title>
        <authorList>
            <person name="Hosoyama A."/>
            <person name="Uohara A."/>
            <person name="Ohji S."/>
            <person name="Ichikawa N."/>
        </authorList>
    </citation>
    <scope>NUCLEOTIDE SEQUENCE [LARGE SCALE GENOMIC DNA]</scope>
    <source>
        <strain evidence="2 3">NBRC 107585</strain>
    </source>
</reference>
<keyword evidence="3" id="KW-1185">Reference proteome</keyword>
<evidence type="ECO:0000313" key="2">
    <source>
        <dbReference type="EMBL" id="GEO87476.1"/>
    </source>
</evidence>
<keyword evidence="1" id="KW-0732">Signal</keyword>
<feature type="chain" id="PRO_5021836710" evidence="1">
    <location>
        <begin position="24"/>
        <end position="184"/>
    </location>
</feature>
<dbReference type="AlphaFoldDB" id="A0A512HPU7"/>